<protein>
    <recommendedName>
        <fullName evidence="1">N-acetyltransferase domain-containing protein</fullName>
    </recommendedName>
</protein>
<evidence type="ECO:0000313" key="2">
    <source>
        <dbReference type="EMBL" id="RKD26779.1"/>
    </source>
</evidence>
<organism evidence="2 3">
    <name type="scientific">Ammoniphilus oxalaticus</name>
    <dbReference type="NCBI Taxonomy" id="66863"/>
    <lineage>
        <taxon>Bacteria</taxon>
        <taxon>Bacillati</taxon>
        <taxon>Bacillota</taxon>
        <taxon>Bacilli</taxon>
        <taxon>Bacillales</taxon>
        <taxon>Paenibacillaceae</taxon>
        <taxon>Aneurinibacillus group</taxon>
        <taxon>Ammoniphilus</taxon>
    </lineage>
</organism>
<dbReference type="GO" id="GO:0016747">
    <property type="term" value="F:acyltransferase activity, transferring groups other than amino-acyl groups"/>
    <property type="evidence" value="ECO:0007669"/>
    <property type="project" value="InterPro"/>
</dbReference>
<dbReference type="PROSITE" id="PS51186">
    <property type="entry name" value="GNAT"/>
    <property type="match status" value="1"/>
</dbReference>
<dbReference type="SUPFAM" id="SSF55729">
    <property type="entry name" value="Acyl-CoA N-acyltransferases (Nat)"/>
    <property type="match status" value="1"/>
</dbReference>
<feature type="domain" description="N-acetyltransferase" evidence="1">
    <location>
        <begin position="1"/>
        <end position="134"/>
    </location>
</feature>
<comment type="caution">
    <text evidence="2">The sequence shown here is derived from an EMBL/GenBank/DDBJ whole genome shotgun (WGS) entry which is preliminary data.</text>
</comment>
<proteinExistence type="predicted"/>
<dbReference type="Gene3D" id="3.40.630.30">
    <property type="match status" value="1"/>
</dbReference>
<dbReference type="AlphaFoldDB" id="A0A419SQP5"/>
<evidence type="ECO:0000259" key="1">
    <source>
        <dbReference type="PROSITE" id="PS51186"/>
    </source>
</evidence>
<evidence type="ECO:0000313" key="3">
    <source>
        <dbReference type="Proteomes" id="UP000284219"/>
    </source>
</evidence>
<dbReference type="InterPro" id="IPR000182">
    <property type="entry name" value="GNAT_dom"/>
</dbReference>
<dbReference type="Proteomes" id="UP000284219">
    <property type="component" value="Unassembled WGS sequence"/>
</dbReference>
<name>A0A419SQP5_9BACL</name>
<reference evidence="2 3" key="1">
    <citation type="submission" date="2016-08" db="EMBL/GenBank/DDBJ databases">
        <title>Novel Firmicute Genomes.</title>
        <authorList>
            <person name="Poppleton D.I."/>
            <person name="Gribaldo S."/>
        </authorList>
    </citation>
    <scope>NUCLEOTIDE SEQUENCE [LARGE SCALE GENOMIC DNA]</scope>
    <source>
        <strain evidence="2 3">RAOx-1</strain>
    </source>
</reference>
<sequence length="134" mass="15220">MYLRDRIPLRDDRRLIDLAASQFKVHPSVIEKRLAKATGVTVLEDGGVVVGYICYRIRDKALFVDLVVLDTTYKGKGIVSGFSNAFFEQAKRKGVEVIQGLVEKNNQYALAVFRHLGFSVKRAFLFTLLIEKRL</sequence>
<dbReference type="InterPro" id="IPR016181">
    <property type="entry name" value="Acyl_CoA_acyltransferase"/>
</dbReference>
<dbReference type="Pfam" id="PF00583">
    <property type="entry name" value="Acetyltransf_1"/>
    <property type="match status" value="1"/>
</dbReference>
<gene>
    <name evidence="2" type="ORF">BEP19_16405</name>
</gene>
<accession>A0A419SQP5</accession>
<keyword evidence="3" id="KW-1185">Reference proteome</keyword>
<dbReference type="EMBL" id="MCHY01000002">
    <property type="protein sequence ID" value="RKD26779.1"/>
    <property type="molecule type" value="Genomic_DNA"/>
</dbReference>